<dbReference type="InterPro" id="IPR000559">
    <property type="entry name" value="Formate_THF_ligase"/>
</dbReference>
<dbReference type="EMBL" id="SNYH01000006">
    <property type="protein sequence ID" value="TDQ22890.1"/>
    <property type="molecule type" value="Genomic_DNA"/>
</dbReference>
<evidence type="ECO:0000256" key="4">
    <source>
        <dbReference type="ARBA" id="ARBA00022741"/>
    </source>
</evidence>
<dbReference type="Proteomes" id="UP000295390">
    <property type="component" value="Unassembled WGS sequence"/>
</dbReference>
<dbReference type="AlphaFoldDB" id="A0A4R6TDL3"/>
<dbReference type="FunFam" id="3.10.410.10:FF:000001">
    <property type="entry name" value="Putative formate--tetrahydrofolate ligase"/>
    <property type="match status" value="1"/>
</dbReference>
<dbReference type="GO" id="GO:0035999">
    <property type="term" value="P:tetrahydrofolate interconversion"/>
    <property type="evidence" value="ECO:0007669"/>
    <property type="project" value="UniProtKB-UniRule"/>
</dbReference>
<dbReference type="RefSeq" id="WP_133537896.1">
    <property type="nucleotide sequence ID" value="NZ_SNYH01000006.1"/>
</dbReference>
<dbReference type="UniPathway" id="UPA00193"/>
<comment type="caution">
    <text evidence="9">The sequence shown here is derived from an EMBL/GenBank/DDBJ whole genome shotgun (WGS) entry which is preliminary data.</text>
</comment>
<organism evidence="9 10">
    <name type="scientific">Tenacibaculum caenipelagi</name>
    <dbReference type="NCBI Taxonomy" id="1325435"/>
    <lineage>
        <taxon>Bacteria</taxon>
        <taxon>Pseudomonadati</taxon>
        <taxon>Bacteroidota</taxon>
        <taxon>Flavobacteriia</taxon>
        <taxon>Flavobacteriales</taxon>
        <taxon>Flavobacteriaceae</taxon>
        <taxon>Tenacibaculum</taxon>
    </lineage>
</organism>
<comment type="catalytic activity">
    <reaction evidence="6 8">
        <text>(6S)-5,6,7,8-tetrahydrofolate + formate + ATP = (6R)-10-formyltetrahydrofolate + ADP + phosphate</text>
        <dbReference type="Rhea" id="RHEA:20221"/>
        <dbReference type="ChEBI" id="CHEBI:15740"/>
        <dbReference type="ChEBI" id="CHEBI:30616"/>
        <dbReference type="ChEBI" id="CHEBI:43474"/>
        <dbReference type="ChEBI" id="CHEBI:57453"/>
        <dbReference type="ChEBI" id="CHEBI:195366"/>
        <dbReference type="ChEBI" id="CHEBI:456216"/>
        <dbReference type="EC" id="6.3.4.3"/>
    </reaction>
</comment>
<keyword evidence="10" id="KW-1185">Reference proteome</keyword>
<evidence type="ECO:0000256" key="1">
    <source>
        <dbReference type="ARBA" id="ARBA00004777"/>
    </source>
</evidence>
<reference evidence="9 10" key="1">
    <citation type="submission" date="2019-03" db="EMBL/GenBank/DDBJ databases">
        <title>Genomic Encyclopedia of Type Strains, Phase III (KMG-III): the genomes of soil and plant-associated and newly described type strains.</title>
        <authorList>
            <person name="Whitman W."/>
        </authorList>
    </citation>
    <scope>NUCLEOTIDE SEQUENCE [LARGE SCALE GENOMIC DNA]</scope>
    <source>
        <strain evidence="9 10">CECT 8283</strain>
    </source>
</reference>
<accession>A0A4R6TDL3</accession>
<dbReference type="NCBIfam" id="NF010030">
    <property type="entry name" value="PRK13505.1"/>
    <property type="match status" value="1"/>
</dbReference>
<keyword evidence="2 8" id="KW-0554">One-carbon metabolism</keyword>
<dbReference type="InterPro" id="IPR027417">
    <property type="entry name" value="P-loop_NTPase"/>
</dbReference>
<feature type="binding site" evidence="8">
    <location>
        <begin position="66"/>
        <end position="73"/>
    </location>
    <ligand>
        <name>ATP</name>
        <dbReference type="ChEBI" id="CHEBI:30616"/>
    </ligand>
</feature>
<dbReference type="InterPro" id="IPR020628">
    <property type="entry name" value="Formate_THF_ligase_CS"/>
</dbReference>
<dbReference type="Pfam" id="PF01268">
    <property type="entry name" value="FTHFS"/>
    <property type="match status" value="1"/>
</dbReference>
<dbReference type="PROSITE" id="PS00721">
    <property type="entry name" value="FTHFS_1"/>
    <property type="match status" value="1"/>
</dbReference>
<dbReference type="Gene3D" id="3.40.50.300">
    <property type="entry name" value="P-loop containing nucleotide triphosphate hydrolases"/>
    <property type="match status" value="1"/>
</dbReference>
<gene>
    <name evidence="8" type="primary">fhs</name>
    <name evidence="9" type="ORF">DFQ07_2912</name>
</gene>
<dbReference type="Gene3D" id="3.10.410.10">
    <property type="entry name" value="Formyltetrahydrofolate synthetase, domain 3"/>
    <property type="match status" value="1"/>
</dbReference>
<evidence type="ECO:0000256" key="3">
    <source>
        <dbReference type="ARBA" id="ARBA00022598"/>
    </source>
</evidence>
<evidence type="ECO:0000256" key="6">
    <source>
        <dbReference type="ARBA" id="ARBA00049033"/>
    </source>
</evidence>
<dbReference type="HAMAP" id="MF_01543">
    <property type="entry name" value="FTHFS"/>
    <property type="match status" value="1"/>
</dbReference>
<evidence type="ECO:0000256" key="5">
    <source>
        <dbReference type="ARBA" id="ARBA00022840"/>
    </source>
</evidence>
<dbReference type="SUPFAM" id="SSF52540">
    <property type="entry name" value="P-loop containing nucleoside triphosphate hydrolases"/>
    <property type="match status" value="1"/>
</dbReference>
<keyword evidence="5 8" id="KW-0067">ATP-binding</keyword>
<comment type="pathway">
    <text evidence="1 8">One-carbon metabolism; tetrahydrofolate interconversion.</text>
</comment>
<proteinExistence type="inferred from homology"/>
<name>A0A4R6TDL3_9FLAO</name>
<protein>
    <recommendedName>
        <fullName evidence="8">Formate--tetrahydrofolate ligase</fullName>
        <ecNumber evidence="8">6.3.4.3</ecNumber>
    </recommendedName>
    <alternativeName>
        <fullName evidence="8">Formyltetrahydrofolate synthetase</fullName>
        <shortName evidence="8">FHS</shortName>
        <shortName evidence="8">FTHFS</shortName>
    </alternativeName>
</protein>
<dbReference type="FunFam" id="3.30.1510.10:FF:000001">
    <property type="entry name" value="Formate--tetrahydrofolate ligase"/>
    <property type="match status" value="1"/>
</dbReference>
<keyword evidence="3 8" id="KW-0436">Ligase</keyword>
<dbReference type="GO" id="GO:0005524">
    <property type="term" value="F:ATP binding"/>
    <property type="evidence" value="ECO:0007669"/>
    <property type="project" value="UniProtKB-UniRule"/>
</dbReference>
<dbReference type="PROSITE" id="PS00722">
    <property type="entry name" value="FTHFS_2"/>
    <property type="match status" value="1"/>
</dbReference>
<evidence type="ECO:0000313" key="9">
    <source>
        <dbReference type="EMBL" id="TDQ22890.1"/>
    </source>
</evidence>
<dbReference type="GO" id="GO:0004329">
    <property type="term" value="F:formate-tetrahydrofolate ligase activity"/>
    <property type="evidence" value="ECO:0007669"/>
    <property type="project" value="UniProtKB-UniRule"/>
</dbReference>
<evidence type="ECO:0000313" key="10">
    <source>
        <dbReference type="Proteomes" id="UP000295390"/>
    </source>
</evidence>
<comment type="similarity">
    <text evidence="7 8">Belongs to the formate--tetrahydrofolate ligase family.</text>
</comment>
<keyword evidence="4 8" id="KW-0547">Nucleotide-binding</keyword>
<evidence type="ECO:0000256" key="8">
    <source>
        <dbReference type="HAMAP-Rule" id="MF_01543"/>
    </source>
</evidence>
<evidence type="ECO:0000256" key="2">
    <source>
        <dbReference type="ARBA" id="ARBA00022563"/>
    </source>
</evidence>
<dbReference type="EC" id="6.3.4.3" evidence="8"/>
<dbReference type="Gene3D" id="3.30.1510.10">
    <property type="entry name" value="Domain 2, N(10)-formyltetrahydrofolate synthetase"/>
    <property type="match status" value="1"/>
</dbReference>
<sequence length="558" mass="60787">MAHLTDIEIAQAKELQHIKHIADKLHIKEDDLEMYGKYKAKLPLDLIDEEKIKKNNLVLVTALTPTPAGEGKTTVSIGLTEGLNKIGKQATVVLREPSLGPVFGIKGGAAGGGYSQVVPMEDINLHFTGDFNAIEKANNLLSALIDNNLQSSVNNLNIDPRTILWKRVIDMNDRALRQITIGLGGTANGIPREDGFNITPASEVMAILCMATSFDDLKERLGNIFIGFTFDKKPVFARDLKAQDAMAILLKDAIKPNLVQTLEENPAIIHGGPFANIAQGTNTIIATKMGLSLSNYVVTEAGFGADLGAEKFLNIKSQYAGLNPKCVVLVATIRALRHHGGSPKEEYNTPSLERVQNGFKNLEKHIENIRKFNIEPVVAINSFISDTEEEVNHVIDACASLGVQAVVSEGWAKGGEGTKKLAEAVVDVVENKATQYKSLYDWKSPVKEKIEKIAKEIYGATGVTYDKKAELNLRRIDRLGFNDFAICMAKTQKSFSDNESLIGRPEGFTVNVREIEIAAGAQFIIPILGKMMRMPGLPAIPASENMMIDNKGVISGLS</sequence>
<dbReference type="OrthoDB" id="9761733at2"/>
<evidence type="ECO:0000256" key="7">
    <source>
        <dbReference type="ARBA" id="ARBA00061363"/>
    </source>
</evidence>
<dbReference type="CDD" id="cd00477">
    <property type="entry name" value="FTHFS"/>
    <property type="match status" value="1"/>
</dbReference>